<dbReference type="RefSeq" id="WP_142929391.1">
    <property type="nucleotide sequence ID" value="NZ_ML660106.1"/>
</dbReference>
<reference evidence="3 4" key="1">
    <citation type="submission" date="2019-06" db="EMBL/GenBank/DDBJ databases">
        <title>Whole genome sequence for Cellvibrionaceae sp. R142.</title>
        <authorList>
            <person name="Wang G."/>
        </authorList>
    </citation>
    <scope>NUCLEOTIDE SEQUENCE [LARGE SCALE GENOMIC DNA]</scope>
    <source>
        <strain evidence="3 4">R142</strain>
    </source>
</reference>
<comment type="caution">
    <text evidence="3">The sequence shown here is derived from an EMBL/GenBank/DDBJ whole genome shotgun (WGS) entry which is preliminary data.</text>
</comment>
<dbReference type="PANTHER" id="PTHR38036">
    <property type="entry name" value="UPF0250 PROTEIN YBED"/>
    <property type="match status" value="1"/>
</dbReference>
<name>A0A545STH5_9GAMM</name>
<evidence type="ECO:0000313" key="3">
    <source>
        <dbReference type="EMBL" id="TQV68259.1"/>
    </source>
</evidence>
<evidence type="ECO:0000256" key="2">
    <source>
        <dbReference type="HAMAP-Rule" id="MF_00659"/>
    </source>
</evidence>
<dbReference type="OrthoDB" id="9793424at2"/>
<dbReference type="HAMAP" id="MF_00659">
    <property type="entry name" value="UPF0250"/>
    <property type="match status" value="1"/>
</dbReference>
<dbReference type="GO" id="GO:0005829">
    <property type="term" value="C:cytosol"/>
    <property type="evidence" value="ECO:0007669"/>
    <property type="project" value="TreeGrafter"/>
</dbReference>
<keyword evidence="4" id="KW-1185">Reference proteome</keyword>
<dbReference type="SUPFAM" id="SSF117991">
    <property type="entry name" value="YbeD/HP0495-like"/>
    <property type="match status" value="1"/>
</dbReference>
<dbReference type="AlphaFoldDB" id="A0A545STH5"/>
<dbReference type="PANTHER" id="PTHR38036:SF1">
    <property type="entry name" value="UPF0250 PROTEIN YBED"/>
    <property type="match status" value="1"/>
</dbReference>
<dbReference type="InterPro" id="IPR027471">
    <property type="entry name" value="YbeD-like_sf"/>
</dbReference>
<evidence type="ECO:0000313" key="4">
    <source>
        <dbReference type="Proteomes" id="UP000319732"/>
    </source>
</evidence>
<evidence type="ECO:0000256" key="1">
    <source>
        <dbReference type="ARBA" id="ARBA00008460"/>
    </source>
</evidence>
<dbReference type="Proteomes" id="UP000319732">
    <property type="component" value="Unassembled WGS sequence"/>
</dbReference>
<dbReference type="InterPro" id="IPR007454">
    <property type="entry name" value="UPF0250_YbeD-like"/>
</dbReference>
<gene>
    <name evidence="3" type="ORF">FKG94_23465</name>
</gene>
<dbReference type="Gene3D" id="3.30.70.260">
    <property type="match status" value="1"/>
</dbReference>
<proteinExistence type="inferred from homology"/>
<dbReference type="EMBL" id="VHSG01000028">
    <property type="protein sequence ID" value="TQV68259.1"/>
    <property type="molecule type" value="Genomic_DNA"/>
</dbReference>
<protein>
    <recommendedName>
        <fullName evidence="2">UPF0250 protein FKG94_23465</fullName>
    </recommendedName>
</protein>
<comment type="similarity">
    <text evidence="1 2">Belongs to the UPF0250 family.</text>
</comment>
<accession>A0A545STH5</accession>
<organism evidence="3 4">
    <name type="scientific">Exilibacterium tricleocarpae</name>
    <dbReference type="NCBI Taxonomy" id="2591008"/>
    <lineage>
        <taxon>Bacteria</taxon>
        <taxon>Pseudomonadati</taxon>
        <taxon>Pseudomonadota</taxon>
        <taxon>Gammaproteobacteria</taxon>
        <taxon>Cellvibrionales</taxon>
        <taxon>Cellvibrionaceae</taxon>
        <taxon>Exilibacterium</taxon>
    </lineage>
</organism>
<sequence>MSDPQAPRIEFPCPDYPVKVMGDAGRDFIDFVLSATERHAPGFDRDKVSVRDSRNGRYQSVTVFITAQGEAQLQALFEDLKTNPKLKMVL</sequence>
<dbReference type="Pfam" id="PF04359">
    <property type="entry name" value="DUF493"/>
    <property type="match status" value="1"/>
</dbReference>